<keyword evidence="2" id="KW-1185">Reference proteome</keyword>
<evidence type="ECO:0000313" key="1">
    <source>
        <dbReference type="EMBL" id="RNB90906.1"/>
    </source>
</evidence>
<accession>A0A3M8DRX7</accession>
<dbReference type="EMBL" id="RHHU01000001">
    <property type="protein sequence ID" value="RNB90906.1"/>
    <property type="molecule type" value="Genomic_DNA"/>
</dbReference>
<dbReference type="AlphaFoldDB" id="A0A3M8DRX7"/>
<proteinExistence type="predicted"/>
<dbReference type="Proteomes" id="UP000269573">
    <property type="component" value="Unassembled WGS sequence"/>
</dbReference>
<protein>
    <submittedName>
        <fullName evidence="1">Uncharacterized protein</fullName>
    </submittedName>
</protein>
<evidence type="ECO:0000313" key="2">
    <source>
        <dbReference type="Proteomes" id="UP000269573"/>
    </source>
</evidence>
<comment type="caution">
    <text evidence="1">The sequence shown here is derived from an EMBL/GenBank/DDBJ whole genome shotgun (WGS) entry which is preliminary data.</text>
</comment>
<reference evidence="1 2" key="1">
    <citation type="submission" date="2018-10" db="EMBL/GenBank/DDBJ databases">
        <title>Phylogenomics of Brevibacillus.</title>
        <authorList>
            <person name="Dunlap C."/>
        </authorList>
    </citation>
    <scope>NUCLEOTIDE SEQUENCE [LARGE SCALE GENOMIC DNA]</scope>
    <source>
        <strain evidence="1 2">JCM 15774</strain>
    </source>
</reference>
<sequence>MSAKQKPGSTIRAFFLSWVNRAFRKNETAPKKGAVLVEPNCLWGFTGYSLWHFNLHERVCFTVRI</sequence>
<organism evidence="1 2">
    <name type="scientific">Brevibacillus nitrificans</name>
    <dbReference type="NCBI Taxonomy" id="651560"/>
    <lineage>
        <taxon>Bacteria</taxon>
        <taxon>Bacillati</taxon>
        <taxon>Bacillota</taxon>
        <taxon>Bacilli</taxon>
        <taxon>Bacillales</taxon>
        <taxon>Paenibacillaceae</taxon>
        <taxon>Brevibacillus</taxon>
    </lineage>
</organism>
<name>A0A3M8DRX7_9BACL</name>
<gene>
    <name evidence="1" type="ORF">EDM59_00540</name>
</gene>